<feature type="region of interest" description="Disordered" evidence="1">
    <location>
        <begin position="1"/>
        <end position="24"/>
    </location>
</feature>
<keyword evidence="6" id="KW-1185">Reference proteome</keyword>
<dbReference type="EMBL" id="JALPTH010000029">
    <property type="protein sequence ID" value="MCK8680641.1"/>
    <property type="molecule type" value="Genomic_DNA"/>
</dbReference>
<evidence type="ECO:0000313" key="6">
    <source>
        <dbReference type="Proteomes" id="UP001522868"/>
    </source>
</evidence>
<feature type="domain" description="Mammalian cell entry C-terminal" evidence="4">
    <location>
        <begin position="144"/>
        <end position="366"/>
    </location>
</feature>
<proteinExistence type="predicted"/>
<dbReference type="PANTHER" id="PTHR33371">
    <property type="entry name" value="INTERMEMBRANE PHOSPHOLIPID TRANSPORT SYSTEM BINDING PROTEIN MLAD-RELATED"/>
    <property type="match status" value="1"/>
</dbReference>
<dbReference type="InterPro" id="IPR024516">
    <property type="entry name" value="Mce_C"/>
</dbReference>
<protein>
    <submittedName>
        <fullName evidence="5">MCE family protein</fullName>
    </submittedName>
</protein>
<name>A0ABT0IH65_9ACTN</name>
<evidence type="ECO:0000259" key="3">
    <source>
        <dbReference type="Pfam" id="PF02470"/>
    </source>
</evidence>
<evidence type="ECO:0000313" key="5">
    <source>
        <dbReference type="EMBL" id="MCK8680641.1"/>
    </source>
</evidence>
<dbReference type="Pfam" id="PF02470">
    <property type="entry name" value="MlaD"/>
    <property type="match status" value="1"/>
</dbReference>
<keyword evidence="2" id="KW-0812">Transmembrane</keyword>
<dbReference type="RefSeq" id="WP_248636457.1">
    <property type="nucleotide sequence ID" value="NZ_JALPTH010000029.1"/>
</dbReference>
<dbReference type="PANTHER" id="PTHR33371:SF19">
    <property type="entry name" value="MCE-FAMILY PROTEIN MCE4A"/>
    <property type="match status" value="1"/>
</dbReference>
<gene>
    <name evidence="5" type="ORF">M1O15_25245</name>
</gene>
<evidence type="ECO:0000256" key="2">
    <source>
        <dbReference type="SAM" id="Phobius"/>
    </source>
</evidence>
<reference evidence="5 6" key="1">
    <citation type="submission" date="2022-04" db="EMBL/GenBank/DDBJ databases">
        <title>Streptomyces sp. nov. LCR6-01 isolated from Lichen of Dirinaria sp.</title>
        <authorList>
            <person name="Kanchanasin P."/>
            <person name="Tanasupawat S."/>
            <person name="Phongsopitanun W."/>
        </authorList>
    </citation>
    <scope>NUCLEOTIDE SEQUENCE [LARGE SCALE GENOMIC DNA]</scope>
    <source>
        <strain evidence="5 6">LCR6-01</strain>
    </source>
</reference>
<comment type="caution">
    <text evidence="5">The sequence shown here is derived from an EMBL/GenBank/DDBJ whole genome shotgun (WGS) entry which is preliminary data.</text>
</comment>
<dbReference type="Pfam" id="PF11887">
    <property type="entry name" value="Mce4_CUP1"/>
    <property type="match status" value="1"/>
</dbReference>
<dbReference type="Proteomes" id="UP001522868">
    <property type="component" value="Unassembled WGS sequence"/>
</dbReference>
<keyword evidence="2" id="KW-0472">Membrane</keyword>
<feature type="transmembrane region" description="Helical" evidence="2">
    <location>
        <begin position="35"/>
        <end position="55"/>
    </location>
</feature>
<dbReference type="InterPro" id="IPR003399">
    <property type="entry name" value="Mce/MlaD"/>
</dbReference>
<feature type="domain" description="Mce/MlaD" evidence="3">
    <location>
        <begin position="63"/>
        <end position="140"/>
    </location>
</feature>
<dbReference type="InterPro" id="IPR005693">
    <property type="entry name" value="Mce"/>
</dbReference>
<keyword evidence="2" id="KW-1133">Transmembrane helix</keyword>
<evidence type="ECO:0000256" key="1">
    <source>
        <dbReference type="SAM" id="MobiDB-lite"/>
    </source>
</evidence>
<sequence length="441" mass="47036">MNPPVATPPRLVPPIAPAPPRRRPSEARVRIRRRLAGALYLLLPLALIWLSLAVYHRDFETSDRVTVESGTAGNEMHPQADVKLRGVVVGRVERIDTRGSGARLTLALQPGVLRRVPSDVTAQLLPTTLFGQRYVALVPPARPSGRPLRPGAVIPPDRSRNAVELQQALNNLLPLLTAVRPDRLSATLTAVSQALDGRGTQLGATLTRLDGYLRKLNPELPHLNADIREFVEVSRSYEESLPGIVDALYDATTTSATLADQRPRLAALTTSVTASAQSLDSWLRGNRANLIRLTATGRPTLELLSRYAPAFPCTLKTLADFVPAMDRALGKGTARPGLHVDVTVLPGRGAYRPGTDRPRYEATGGPACYPVPYGGPAAASPSTPATVTTPQGGLGIPNSPQENTLVNEILRAGSASGAAALPDWSSLLAGPVLRGTEVRLK</sequence>
<dbReference type="InterPro" id="IPR052336">
    <property type="entry name" value="MlaD_Phospholipid_Transporter"/>
</dbReference>
<accession>A0ABT0IH65</accession>
<feature type="compositionally biased region" description="Pro residues" evidence="1">
    <location>
        <begin position="1"/>
        <end position="19"/>
    </location>
</feature>
<organism evidence="5 6">
    <name type="scientific">Streptomyces lichenis</name>
    <dbReference type="NCBI Taxonomy" id="2306967"/>
    <lineage>
        <taxon>Bacteria</taxon>
        <taxon>Bacillati</taxon>
        <taxon>Actinomycetota</taxon>
        <taxon>Actinomycetes</taxon>
        <taxon>Kitasatosporales</taxon>
        <taxon>Streptomycetaceae</taxon>
        <taxon>Streptomyces</taxon>
    </lineage>
</organism>
<dbReference type="NCBIfam" id="TIGR00996">
    <property type="entry name" value="Mtu_fam_mce"/>
    <property type="match status" value="1"/>
</dbReference>
<evidence type="ECO:0000259" key="4">
    <source>
        <dbReference type="Pfam" id="PF11887"/>
    </source>
</evidence>